<feature type="compositionally biased region" description="Basic and acidic residues" evidence="1">
    <location>
        <begin position="359"/>
        <end position="404"/>
    </location>
</feature>
<dbReference type="EMBL" id="PYGK01000002">
    <property type="protein sequence ID" value="PSL35056.1"/>
    <property type="molecule type" value="Genomic_DNA"/>
</dbReference>
<sequence length="612" mass="69515">MEQQHAIGKLLLEVQLPSREEAFALQGRLSTGVTTELEPMLSALLDSWADPDTLLQIDKLEIDLGSCDLETLRTSLPEMIIGHLRKHYHGMQAQLAVEAGMQRIPLIQGYYESWLYFLERGILPSSAVKWQQPQWEAGVLAALSSETYALQQCKVLFMEHPYAIRRLVLQFSPAFVQNWILAYSADAYRQVLQVINEWETFIYHPQLREAASVLATAQQSLIPVLPARTSYHDDVFIWLIREIIVPGRTLNNTALLQQLMHQLVGKAQDTVAPRLLYVMQTITTAAVKAPVLLQQTAAALAMQYVPEITTLQKSLLTAQQEATRHKQGEKRDREDGAQQRKDNPGKDVPEQQEQAAARQRREQERADEKTRRERTEEEVKQDKTSSEKKKEKTTEEERARKAAAESEEDATVQENVNNDAEHPAGKKRSSSATDEETASPEPLAEGAVYYINNAGLILLHPYLSFFFDALALREGQQFKDEAATHRAVQLLGYLAYGEEDIPEWDLVLPKILCGIQPAEPVRRFIPLTDVEKTEANELLAAVISHWNALGNTSPDGLRGNFLLREGKLEWKEEEWQLYVTQQAYDMLLNQLPWGFSVVGLSWMPWLIKTVWT</sequence>
<dbReference type="Pfam" id="PF19268">
    <property type="entry name" value="CIS_TMP"/>
    <property type="match status" value="1"/>
</dbReference>
<comment type="caution">
    <text evidence="2">The sequence shown here is derived from an EMBL/GenBank/DDBJ whole genome shotgun (WGS) entry which is preliminary data.</text>
</comment>
<evidence type="ECO:0000256" key="1">
    <source>
        <dbReference type="SAM" id="MobiDB-lite"/>
    </source>
</evidence>
<protein>
    <submittedName>
        <fullName evidence="2">Uncharacterized protein</fullName>
    </submittedName>
</protein>
<reference evidence="2 3" key="1">
    <citation type="submission" date="2018-03" db="EMBL/GenBank/DDBJ databases">
        <title>Genomic Encyclopedia of Archaeal and Bacterial Type Strains, Phase II (KMG-II): from individual species to whole genera.</title>
        <authorList>
            <person name="Goeker M."/>
        </authorList>
    </citation>
    <scope>NUCLEOTIDE SEQUENCE [LARGE SCALE GENOMIC DNA]</scope>
    <source>
        <strain evidence="2 3">DSM 18107</strain>
    </source>
</reference>
<name>A0A2P8GM81_9BACT</name>
<feature type="compositionally biased region" description="Basic and acidic residues" evidence="1">
    <location>
        <begin position="322"/>
        <end position="349"/>
    </location>
</feature>
<feature type="region of interest" description="Disordered" evidence="1">
    <location>
        <begin position="319"/>
        <end position="440"/>
    </location>
</feature>
<dbReference type="Proteomes" id="UP000240978">
    <property type="component" value="Unassembled WGS sequence"/>
</dbReference>
<dbReference type="AlphaFoldDB" id="A0A2P8GM81"/>
<proteinExistence type="predicted"/>
<dbReference type="RefSeq" id="WP_106601297.1">
    <property type="nucleotide sequence ID" value="NZ_PYGK01000002.1"/>
</dbReference>
<keyword evidence="3" id="KW-1185">Reference proteome</keyword>
<dbReference type="OrthoDB" id="1488184at2"/>
<organism evidence="2 3">
    <name type="scientific">Chitinophaga ginsengisoli</name>
    <dbReference type="NCBI Taxonomy" id="363837"/>
    <lineage>
        <taxon>Bacteria</taxon>
        <taxon>Pseudomonadati</taxon>
        <taxon>Bacteroidota</taxon>
        <taxon>Chitinophagia</taxon>
        <taxon>Chitinophagales</taxon>
        <taxon>Chitinophagaceae</taxon>
        <taxon>Chitinophaga</taxon>
    </lineage>
</organism>
<evidence type="ECO:0000313" key="3">
    <source>
        <dbReference type="Proteomes" id="UP000240978"/>
    </source>
</evidence>
<dbReference type="InterPro" id="IPR045538">
    <property type="entry name" value="CIS_TMP"/>
</dbReference>
<evidence type="ECO:0000313" key="2">
    <source>
        <dbReference type="EMBL" id="PSL35056.1"/>
    </source>
</evidence>
<gene>
    <name evidence="2" type="ORF">CLV42_102630</name>
</gene>
<accession>A0A2P8GM81</accession>